<dbReference type="Proteomes" id="UP000250434">
    <property type="component" value="Chromosome"/>
</dbReference>
<dbReference type="OrthoDB" id="3181812at2"/>
<dbReference type="AlphaFoldDB" id="A0A344L8U8"/>
<organism evidence="6 7">
    <name type="scientific">Amycolatopsis albispora</name>
    <dbReference type="NCBI Taxonomy" id="1804986"/>
    <lineage>
        <taxon>Bacteria</taxon>
        <taxon>Bacillati</taxon>
        <taxon>Actinomycetota</taxon>
        <taxon>Actinomycetes</taxon>
        <taxon>Pseudonocardiales</taxon>
        <taxon>Pseudonocardiaceae</taxon>
        <taxon>Amycolatopsis</taxon>
    </lineage>
</organism>
<dbReference type="PRINTS" id="PR00039">
    <property type="entry name" value="HTHLYSR"/>
</dbReference>
<dbReference type="InterPro" id="IPR005119">
    <property type="entry name" value="LysR_subst-bd"/>
</dbReference>
<gene>
    <name evidence="6" type="ORF">A4R43_19760</name>
</gene>
<sequence>MDLLQLRYFQAVARREHLSQTAAELRVAQPSLSRAIARLEADLGVPLFDRAGRGLRLNRFGAGFLQRVDRALRELDDARRELADAAGLEHGSVAVAAETLLTLTGMLIEFRAAHPGVAIRLYQSSAEGMAKQLHTGEVDLCFASQPLSGPDLRTRELLREEVLLAVPPGHRLAGRESVPMDELVGEPFVTTRPGYWPRELADRLFAAAGLRPEYTCECDEPGATGDLIGSGLGIGLVPGMSRRVATHSPVVYARLATPDCYRSLTAVWRGDAYSSAAARRLTEFAGEYFHRAFPVTSATARPSSP</sequence>
<dbReference type="FunFam" id="1.10.10.10:FF:000001">
    <property type="entry name" value="LysR family transcriptional regulator"/>
    <property type="match status" value="1"/>
</dbReference>
<proteinExistence type="inferred from homology"/>
<feature type="domain" description="HTH lysR-type" evidence="5">
    <location>
        <begin position="1"/>
        <end position="58"/>
    </location>
</feature>
<dbReference type="Gene3D" id="1.10.10.10">
    <property type="entry name" value="Winged helix-like DNA-binding domain superfamily/Winged helix DNA-binding domain"/>
    <property type="match status" value="1"/>
</dbReference>
<dbReference type="Pfam" id="PF03466">
    <property type="entry name" value="LysR_substrate"/>
    <property type="match status" value="1"/>
</dbReference>
<dbReference type="GO" id="GO:0003700">
    <property type="term" value="F:DNA-binding transcription factor activity"/>
    <property type="evidence" value="ECO:0007669"/>
    <property type="project" value="InterPro"/>
</dbReference>
<dbReference type="GO" id="GO:0003677">
    <property type="term" value="F:DNA binding"/>
    <property type="evidence" value="ECO:0007669"/>
    <property type="project" value="UniProtKB-KW"/>
</dbReference>
<dbReference type="PROSITE" id="PS50931">
    <property type="entry name" value="HTH_LYSR"/>
    <property type="match status" value="1"/>
</dbReference>
<dbReference type="CDD" id="cd05466">
    <property type="entry name" value="PBP2_LTTR_substrate"/>
    <property type="match status" value="1"/>
</dbReference>
<dbReference type="KEGG" id="aab:A4R43_19760"/>
<evidence type="ECO:0000313" key="6">
    <source>
        <dbReference type="EMBL" id="AXB44472.1"/>
    </source>
</evidence>
<accession>A0A344L8U8</accession>
<evidence type="ECO:0000259" key="5">
    <source>
        <dbReference type="PROSITE" id="PS50931"/>
    </source>
</evidence>
<name>A0A344L8U8_9PSEU</name>
<dbReference type="EMBL" id="CP015163">
    <property type="protein sequence ID" value="AXB44472.1"/>
    <property type="molecule type" value="Genomic_DNA"/>
</dbReference>
<protein>
    <submittedName>
        <fullName evidence="6">LysR family transcriptional regulator</fullName>
    </submittedName>
</protein>
<dbReference type="Pfam" id="PF00126">
    <property type="entry name" value="HTH_1"/>
    <property type="match status" value="1"/>
</dbReference>
<dbReference type="SUPFAM" id="SSF46785">
    <property type="entry name" value="Winged helix' DNA-binding domain"/>
    <property type="match status" value="1"/>
</dbReference>
<dbReference type="InterPro" id="IPR036388">
    <property type="entry name" value="WH-like_DNA-bd_sf"/>
</dbReference>
<evidence type="ECO:0000256" key="4">
    <source>
        <dbReference type="ARBA" id="ARBA00023163"/>
    </source>
</evidence>
<evidence type="ECO:0000313" key="7">
    <source>
        <dbReference type="Proteomes" id="UP000250434"/>
    </source>
</evidence>
<reference evidence="6 7" key="1">
    <citation type="submission" date="2016-04" db="EMBL/GenBank/DDBJ databases">
        <title>Complete genome sequence and analysis of deep-sea sediment isolate, Amycolatopsis sp. WP1.</title>
        <authorList>
            <person name="Wang H."/>
            <person name="Chen S."/>
            <person name="Wu Q."/>
        </authorList>
    </citation>
    <scope>NUCLEOTIDE SEQUENCE [LARGE SCALE GENOMIC DNA]</scope>
    <source>
        <strain evidence="6 7">WP1</strain>
    </source>
</reference>
<keyword evidence="4" id="KW-0804">Transcription</keyword>
<evidence type="ECO:0000256" key="3">
    <source>
        <dbReference type="ARBA" id="ARBA00023125"/>
    </source>
</evidence>
<dbReference type="InterPro" id="IPR036390">
    <property type="entry name" value="WH_DNA-bd_sf"/>
</dbReference>
<dbReference type="PANTHER" id="PTHR30346">
    <property type="entry name" value="TRANSCRIPTIONAL DUAL REGULATOR HCAR-RELATED"/>
    <property type="match status" value="1"/>
</dbReference>
<evidence type="ECO:0000256" key="2">
    <source>
        <dbReference type="ARBA" id="ARBA00023015"/>
    </source>
</evidence>
<comment type="similarity">
    <text evidence="1">Belongs to the LysR transcriptional regulatory family.</text>
</comment>
<evidence type="ECO:0000256" key="1">
    <source>
        <dbReference type="ARBA" id="ARBA00009437"/>
    </source>
</evidence>
<dbReference type="RefSeq" id="WP_113693719.1">
    <property type="nucleotide sequence ID" value="NZ_CP015163.1"/>
</dbReference>
<keyword evidence="2" id="KW-0805">Transcription regulation</keyword>
<keyword evidence="3" id="KW-0238">DNA-binding</keyword>
<dbReference type="GO" id="GO:0032993">
    <property type="term" value="C:protein-DNA complex"/>
    <property type="evidence" value="ECO:0007669"/>
    <property type="project" value="TreeGrafter"/>
</dbReference>
<keyword evidence="7" id="KW-1185">Reference proteome</keyword>
<dbReference type="PANTHER" id="PTHR30346:SF28">
    <property type="entry name" value="HTH-TYPE TRANSCRIPTIONAL REGULATOR CYNR"/>
    <property type="match status" value="1"/>
</dbReference>
<dbReference type="Gene3D" id="3.40.190.290">
    <property type="match status" value="1"/>
</dbReference>
<dbReference type="SUPFAM" id="SSF53850">
    <property type="entry name" value="Periplasmic binding protein-like II"/>
    <property type="match status" value="1"/>
</dbReference>
<dbReference type="InterPro" id="IPR000847">
    <property type="entry name" value="LysR_HTH_N"/>
</dbReference>